<protein>
    <recommendedName>
        <fullName evidence="4">Dehydrin</fullName>
    </recommendedName>
</protein>
<dbReference type="EMBL" id="PKPP01006984">
    <property type="protein sequence ID" value="PWA54715.1"/>
    <property type="molecule type" value="Genomic_DNA"/>
</dbReference>
<dbReference type="GO" id="GO:0016020">
    <property type="term" value="C:membrane"/>
    <property type="evidence" value="ECO:0007669"/>
    <property type="project" value="TreeGrafter"/>
</dbReference>
<organism evidence="2 3">
    <name type="scientific">Artemisia annua</name>
    <name type="common">Sweet wormwood</name>
    <dbReference type="NCBI Taxonomy" id="35608"/>
    <lineage>
        <taxon>Eukaryota</taxon>
        <taxon>Viridiplantae</taxon>
        <taxon>Streptophyta</taxon>
        <taxon>Embryophyta</taxon>
        <taxon>Tracheophyta</taxon>
        <taxon>Spermatophyta</taxon>
        <taxon>Magnoliopsida</taxon>
        <taxon>eudicotyledons</taxon>
        <taxon>Gunneridae</taxon>
        <taxon>Pentapetalae</taxon>
        <taxon>asterids</taxon>
        <taxon>campanulids</taxon>
        <taxon>Asterales</taxon>
        <taxon>Asteraceae</taxon>
        <taxon>Asteroideae</taxon>
        <taxon>Anthemideae</taxon>
        <taxon>Artemisiinae</taxon>
        <taxon>Artemisia</taxon>
    </lineage>
</organism>
<dbReference type="PANTHER" id="PTHR33346:SF2">
    <property type="entry name" value="DEHYDRIN ERD14"/>
    <property type="match status" value="1"/>
</dbReference>
<dbReference type="Pfam" id="PF00257">
    <property type="entry name" value="Dehydrin"/>
    <property type="match status" value="1"/>
</dbReference>
<feature type="region of interest" description="Disordered" evidence="1">
    <location>
        <begin position="25"/>
        <end position="92"/>
    </location>
</feature>
<proteinExistence type="predicted"/>
<dbReference type="GO" id="GO:0009737">
    <property type="term" value="P:response to abscisic acid"/>
    <property type="evidence" value="ECO:0007669"/>
    <property type="project" value="TreeGrafter"/>
</dbReference>
<dbReference type="GO" id="GO:0009414">
    <property type="term" value="P:response to water deprivation"/>
    <property type="evidence" value="ECO:0007669"/>
    <property type="project" value="TreeGrafter"/>
</dbReference>
<accession>A0A2U1M0C7</accession>
<sequence length="168" mass="19135">MAESNGKDNGINGLEHSVETKEHGCFDFLGKNDGKTEHDVVMDETRKENKEDLTRLHSQTSSSSDDEFEGERKKNKTTLEDSKNGDDGKDIEVVDVDEKKGFLENIKAHLPGHHKKTEEGVLAPEATHETNNEHFQENETKEKKGILEKIKEKLHKNDEEKLVEKKEN</sequence>
<feature type="compositionally biased region" description="Basic and acidic residues" evidence="1">
    <location>
        <begin position="77"/>
        <end position="92"/>
    </location>
</feature>
<gene>
    <name evidence="2" type="ORF">CTI12_AA433390</name>
</gene>
<dbReference type="OrthoDB" id="10596105at2759"/>
<dbReference type="Proteomes" id="UP000245207">
    <property type="component" value="Unassembled WGS sequence"/>
</dbReference>
<comment type="caution">
    <text evidence="2">The sequence shown here is derived from an EMBL/GenBank/DDBJ whole genome shotgun (WGS) entry which is preliminary data.</text>
</comment>
<evidence type="ECO:0008006" key="4">
    <source>
        <dbReference type="Google" id="ProtNLM"/>
    </source>
</evidence>
<dbReference type="PANTHER" id="PTHR33346">
    <property type="entry name" value="DEHYDRIN XERO 2-RELATED"/>
    <property type="match status" value="1"/>
</dbReference>
<evidence type="ECO:0000313" key="2">
    <source>
        <dbReference type="EMBL" id="PWA54715.1"/>
    </source>
</evidence>
<reference evidence="2 3" key="1">
    <citation type="journal article" date="2018" name="Mol. Plant">
        <title>The genome of Artemisia annua provides insight into the evolution of Asteraceae family and artemisinin biosynthesis.</title>
        <authorList>
            <person name="Shen Q."/>
            <person name="Zhang L."/>
            <person name="Liao Z."/>
            <person name="Wang S."/>
            <person name="Yan T."/>
            <person name="Shi P."/>
            <person name="Liu M."/>
            <person name="Fu X."/>
            <person name="Pan Q."/>
            <person name="Wang Y."/>
            <person name="Lv Z."/>
            <person name="Lu X."/>
            <person name="Zhang F."/>
            <person name="Jiang W."/>
            <person name="Ma Y."/>
            <person name="Chen M."/>
            <person name="Hao X."/>
            <person name="Li L."/>
            <person name="Tang Y."/>
            <person name="Lv G."/>
            <person name="Zhou Y."/>
            <person name="Sun X."/>
            <person name="Brodelius P.E."/>
            <person name="Rose J.K.C."/>
            <person name="Tang K."/>
        </authorList>
    </citation>
    <scope>NUCLEOTIDE SEQUENCE [LARGE SCALE GENOMIC DNA]</scope>
    <source>
        <strain evidence="3">cv. Huhao1</strain>
        <tissue evidence="2">Leaf</tissue>
    </source>
</reference>
<feature type="compositionally biased region" description="Basic and acidic residues" evidence="1">
    <location>
        <begin position="25"/>
        <end position="55"/>
    </location>
</feature>
<keyword evidence="3" id="KW-1185">Reference proteome</keyword>
<dbReference type="GO" id="GO:0009631">
    <property type="term" value="P:cold acclimation"/>
    <property type="evidence" value="ECO:0007669"/>
    <property type="project" value="TreeGrafter"/>
</dbReference>
<evidence type="ECO:0000256" key="1">
    <source>
        <dbReference type="SAM" id="MobiDB-lite"/>
    </source>
</evidence>
<dbReference type="AlphaFoldDB" id="A0A2U1M0C7"/>
<dbReference type="InterPro" id="IPR000167">
    <property type="entry name" value="Dehydrin"/>
</dbReference>
<name>A0A2U1M0C7_ARTAN</name>
<evidence type="ECO:0000313" key="3">
    <source>
        <dbReference type="Proteomes" id="UP000245207"/>
    </source>
</evidence>
<dbReference type="GO" id="GO:0005829">
    <property type="term" value="C:cytosol"/>
    <property type="evidence" value="ECO:0007669"/>
    <property type="project" value="TreeGrafter"/>
</dbReference>